<dbReference type="Pfam" id="PF13377">
    <property type="entry name" value="Peripla_BP_3"/>
    <property type="match status" value="1"/>
</dbReference>
<dbReference type="InterPro" id="IPR028082">
    <property type="entry name" value="Peripla_BP_I"/>
</dbReference>
<accession>A0A644YKU4</accession>
<dbReference type="SUPFAM" id="SSF47413">
    <property type="entry name" value="lambda repressor-like DNA-binding domains"/>
    <property type="match status" value="1"/>
</dbReference>
<dbReference type="SUPFAM" id="SSF53822">
    <property type="entry name" value="Periplasmic binding protein-like I"/>
    <property type="match status" value="1"/>
</dbReference>
<comment type="caution">
    <text evidence="6">The sequence shown here is derived from an EMBL/GenBank/DDBJ whole genome shotgun (WGS) entry which is preliminary data.</text>
</comment>
<dbReference type="Gene3D" id="3.40.50.2300">
    <property type="match status" value="2"/>
</dbReference>
<dbReference type="PANTHER" id="PTHR30146:SF24">
    <property type="entry name" value="XYLOSE OPERON REGULATORY PROTEIN"/>
    <property type="match status" value="1"/>
</dbReference>
<dbReference type="InterPro" id="IPR010982">
    <property type="entry name" value="Lambda_DNA-bd_dom_sf"/>
</dbReference>
<dbReference type="PROSITE" id="PS50943">
    <property type="entry name" value="HTH_CROC1"/>
    <property type="match status" value="1"/>
</dbReference>
<feature type="domain" description="HTH cro/C1-type" evidence="5">
    <location>
        <begin position="6"/>
        <end position="41"/>
    </location>
</feature>
<dbReference type="GO" id="GO:0003700">
    <property type="term" value="F:DNA-binding transcription factor activity"/>
    <property type="evidence" value="ECO:0007669"/>
    <property type="project" value="TreeGrafter"/>
</dbReference>
<evidence type="ECO:0000259" key="5">
    <source>
        <dbReference type="PROSITE" id="PS50943"/>
    </source>
</evidence>
<dbReference type="PROSITE" id="PS50932">
    <property type="entry name" value="HTH_LACI_2"/>
    <property type="match status" value="1"/>
</dbReference>
<name>A0A644YKU4_9ZZZZ</name>
<evidence type="ECO:0000313" key="6">
    <source>
        <dbReference type="EMBL" id="MPM27123.1"/>
    </source>
</evidence>
<evidence type="ECO:0000256" key="1">
    <source>
        <dbReference type="ARBA" id="ARBA00023015"/>
    </source>
</evidence>
<dbReference type="Pfam" id="PF00356">
    <property type="entry name" value="LacI"/>
    <property type="match status" value="1"/>
</dbReference>
<dbReference type="InterPro" id="IPR046335">
    <property type="entry name" value="LacI/GalR-like_sensor"/>
</dbReference>
<dbReference type="InterPro" id="IPR001387">
    <property type="entry name" value="Cro/C1-type_HTH"/>
</dbReference>
<reference evidence="6" key="1">
    <citation type="submission" date="2019-08" db="EMBL/GenBank/DDBJ databases">
        <authorList>
            <person name="Kucharzyk K."/>
            <person name="Murdoch R.W."/>
            <person name="Higgins S."/>
            <person name="Loffler F."/>
        </authorList>
    </citation>
    <scope>NUCLEOTIDE SEQUENCE</scope>
</reference>
<keyword evidence="2" id="KW-0238">DNA-binding</keyword>
<dbReference type="AlphaFoldDB" id="A0A644YKU4"/>
<keyword evidence="1" id="KW-0805">Transcription regulation</keyword>
<feature type="domain" description="HTH lacI-type" evidence="4">
    <location>
        <begin position="9"/>
        <end position="45"/>
    </location>
</feature>
<evidence type="ECO:0000256" key="3">
    <source>
        <dbReference type="ARBA" id="ARBA00023163"/>
    </source>
</evidence>
<gene>
    <name evidence="6" type="primary">rbsR_9</name>
    <name evidence="6" type="ORF">SDC9_73628</name>
</gene>
<dbReference type="EMBL" id="VSSQ01004913">
    <property type="protein sequence ID" value="MPM27123.1"/>
    <property type="molecule type" value="Genomic_DNA"/>
</dbReference>
<sequence length="324" mass="35716">MKVSTRKLALAAGVSPATVSRYLNGTEEVSRELAEKIESTLHQMGCEEIVRKDGRKIIMVLVTHLRFSFYSKAVSELFDLKKDNKHSFVLLQYDPAAPESVKTFVSRMKPIGAIYFEEEIDNTILQYLQGAGVRTVMCGGVALNHESDMVHVNDIMAAYDGTNYLLNLGHRDILILSDDVKKIGAGFQRIAGCRKAMEERSLPLPSGNIICGSLTFEAGHQAVQNALANKVKFTAIFAFSDELAVGAMAALYDAGLSVPKDVSILGYDDLSIASKIRPRLTTIHQPIDGFVKKSLDIIEQPTGELSSEILLQHTIIERESCRRI</sequence>
<proteinExistence type="predicted"/>
<dbReference type="PANTHER" id="PTHR30146">
    <property type="entry name" value="LACI-RELATED TRANSCRIPTIONAL REPRESSOR"/>
    <property type="match status" value="1"/>
</dbReference>
<protein>
    <submittedName>
        <fullName evidence="6">Ribose operon repressor</fullName>
    </submittedName>
</protein>
<dbReference type="SMART" id="SM00354">
    <property type="entry name" value="HTH_LACI"/>
    <property type="match status" value="1"/>
</dbReference>
<dbReference type="Gene3D" id="1.10.260.40">
    <property type="entry name" value="lambda repressor-like DNA-binding domains"/>
    <property type="match status" value="1"/>
</dbReference>
<evidence type="ECO:0000256" key="2">
    <source>
        <dbReference type="ARBA" id="ARBA00023125"/>
    </source>
</evidence>
<dbReference type="InterPro" id="IPR000843">
    <property type="entry name" value="HTH_LacI"/>
</dbReference>
<dbReference type="GO" id="GO:0000976">
    <property type="term" value="F:transcription cis-regulatory region binding"/>
    <property type="evidence" value="ECO:0007669"/>
    <property type="project" value="TreeGrafter"/>
</dbReference>
<organism evidence="6">
    <name type="scientific">bioreactor metagenome</name>
    <dbReference type="NCBI Taxonomy" id="1076179"/>
    <lineage>
        <taxon>unclassified sequences</taxon>
        <taxon>metagenomes</taxon>
        <taxon>ecological metagenomes</taxon>
    </lineage>
</organism>
<evidence type="ECO:0000259" key="4">
    <source>
        <dbReference type="PROSITE" id="PS50932"/>
    </source>
</evidence>
<keyword evidence="3" id="KW-0804">Transcription</keyword>
<dbReference type="CDD" id="cd01392">
    <property type="entry name" value="HTH_LacI"/>
    <property type="match status" value="1"/>
</dbReference>